<feature type="region of interest" description="Disordered" evidence="1">
    <location>
        <begin position="1"/>
        <end position="32"/>
    </location>
</feature>
<reference evidence="3" key="1">
    <citation type="journal article" date="2013" name="Nat. Commun.">
        <title>Whole-genome sequencing of Oryza brachyantha reveals mechanisms underlying Oryza genome evolution.</title>
        <authorList>
            <person name="Chen J."/>
            <person name="Huang Q."/>
            <person name="Gao D."/>
            <person name="Wang J."/>
            <person name="Lang Y."/>
            <person name="Liu T."/>
            <person name="Li B."/>
            <person name="Bai Z."/>
            <person name="Luis Goicoechea J."/>
            <person name="Liang C."/>
            <person name="Chen C."/>
            <person name="Zhang W."/>
            <person name="Sun S."/>
            <person name="Liao Y."/>
            <person name="Zhang X."/>
            <person name="Yang L."/>
            <person name="Song C."/>
            <person name="Wang M."/>
            <person name="Shi J."/>
            <person name="Liu G."/>
            <person name="Liu J."/>
            <person name="Zhou H."/>
            <person name="Zhou W."/>
            <person name="Yu Q."/>
            <person name="An N."/>
            <person name="Chen Y."/>
            <person name="Cai Q."/>
            <person name="Wang B."/>
            <person name="Liu B."/>
            <person name="Min J."/>
            <person name="Huang Y."/>
            <person name="Wu H."/>
            <person name="Li Z."/>
            <person name="Zhang Y."/>
            <person name="Yin Y."/>
            <person name="Song W."/>
            <person name="Jiang J."/>
            <person name="Jackson S.A."/>
            <person name="Wing R.A."/>
            <person name="Wang J."/>
            <person name="Chen M."/>
        </authorList>
    </citation>
    <scope>NUCLEOTIDE SEQUENCE [LARGE SCALE GENOMIC DNA]</scope>
    <source>
        <strain evidence="3">cv. IRGC 101232</strain>
    </source>
</reference>
<feature type="region of interest" description="Disordered" evidence="1">
    <location>
        <begin position="299"/>
        <end position="318"/>
    </location>
</feature>
<dbReference type="PROSITE" id="PS50828">
    <property type="entry name" value="SMR"/>
    <property type="match status" value="1"/>
</dbReference>
<dbReference type="SMART" id="SM00463">
    <property type="entry name" value="SMR"/>
    <property type="match status" value="1"/>
</dbReference>
<evidence type="ECO:0000313" key="4">
    <source>
        <dbReference type="Proteomes" id="UP000006038"/>
    </source>
</evidence>
<dbReference type="InterPro" id="IPR016181">
    <property type="entry name" value="Acyl_CoA_acyltransferase"/>
</dbReference>
<accession>J3LY66</accession>
<dbReference type="OMA" id="VMENANC"/>
<dbReference type="PANTHER" id="PTHR47017">
    <property type="entry name" value="ACYL-COA"/>
    <property type="match status" value="1"/>
</dbReference>
<reference evidence="3" key="2">
    <citation type="submission" date="2013-04" db="UniProtKB">
        <authorList>
            <consortium name="EnsemblPlants"/>
        </authorList>
    </citation>
    <scope>IDENTIFICATION</scope>
</reference>
<dbReference type="Gramene" id="OB04G20910.1">
    <property type="protein sequence ID" value="OB04G20910.1"/>
    <property type="gene ID" value="OB04G20910"/>
</dbReference>
<dbReference type="HOGENOM" id="CLU_307261_0_0_1"/>
<dbReference type="InterPro" id="IPR007434">
    <property type="entry name" value="FemAB-like"/>
</dbReference>
<dbReference type="AlphaFoldDB" id="J3LY66"/>
<dbReference type="SUPFAM" id="SSF160443">
    <property type="entry name" value="SMR domain-like"/>
    <property type="match status" value="1"/>
</dbReference>
<proteinExistence type="predicted"/>
<feature type="region of interest" description="Disordered" evidence="1">
    <location>
        <begin position="158"/>
        <end position="180"/>
    </location>
</feature>
<feature type="domain" description="Smr" evidence="2">
    <location>
        <begin position="273"/>
        <end position="382"/>
    </location>
</feature>
<dbReference type="Proteomes" id="UP000006038">
    <property type="component" value="Chromosome 4"/>
</dbReference>
<evidence type="ECO:0000259" key="2">
    <source>
        <dbReference type="PROSITE" id="PS50828"/>
    </source>
</evidence>
<dbReference type="InterPro" id="IPR036063">
    <property type="entry name" value="Smr_dom_sf"/>
</dbReference>
<feature type="compositionally biased region" description="Basic and acidic residues" evidence="1">
    <location>
        <begin position="14"/>
        <end position="27"/>
    </location>
</feature>
<name>J3LY66_ORYBR</name>
<dbReference type="eggNOG" id="KOG2401">
    <property type="taxonomic scope" value="Eukaryota"/>
</dbReference>
<dbReference type="EnsemblPlants" id="OB04G20910.1">
    <property type="protein sequence ID" value="OB04G20910.1"/>
    <property type="gene ID" value="OB04G20910"/>
</dbReference>
<dbReference type="Gene3D" id="3.40.630.30">
    <property type="match status" value="1"/>
</dbReference>
<evidence type="ECO:0000313" key="3">
    <source>
        <dbReference type="EnsemblPlants" id="OB04G20910.1"/>
    </source>
</evidence>
<evidence type="ECO:0000256" key="1">
    <source>
        <dbReference type="SAM" id="MobiDB-lite"/>
    </source>
</evidence>
<dbReference type="InterPro" id="IPR002625">
    <property type="entry name" value="Smr_dom"/>
</dbReference>
<dbReference type="Gene3D" id="3.30.1370.110">
    <property type="match status" value="1"/>
</dbReference>
<dbReference type="PANTHER" id="PTHR47017:SF1">
    <property type="entry name" value="ACYL-COA"/>
    <property type="match status" value="1"/>
</dbReference>
<dbReference type="Pfam" id="PF04339">
    <property type="entry name" value="FemAB_like"/>
    <property type="match status" value="1"/>
</dbReference>
<protein>
    <recommendedName>
        <fullName evidence="2">Smr domain-containing protein</fullName>
    </recommendedName>
</protein>
<organism evidence="3">
    <name type="scientific">Oryza brachyantha</name>
    <name type="common">malo sina</name>
    <dbReference type="NCBI Taxonomy" id="4533"/>
    <lineage>
        <taxon>Eukaryota</taxon>
        <taxon>Viridiplantae</taxon>
        <taxon>Streptophyta</taxon>
        <taxon>Embryophyta</taxon>
        <taxon>Tracheophyta</taxon>
        <taxon>Spermatophyta</taxon>
        <taxon>Magnoliopsida</taxon>
        <taxon>Liliopsida</taxon>
        <taxon>Poales</taxon>
        <taxon>Poaceae</taxon>
        <taxon>BOP clade</taxon>
        <taxon>Oryzoideae</taxon>
        <taxon>Oryzeae</taxon>
        <taxon>Oryzinae</taxon>
        <taxon>Oryza</taxon>
    </lineage>
</organism>
<dbReference type="SUPFAM" id="SSF55729">
    <property type="entry name" value="Acyl-CoA N-acyltransferases (Nat)"/>
    <property type="match status" value="1"/>
</dbReference>
<keyword evidence="4" id="KW-1185">Reference proteome</keyword>
<dbReference type="InterPro" id="IPR013899">
    <property type="entry name" value="DUF1771"/>
</dbReference>
<dbReference type="Pfam" id="PF08590">
    <property type="entry name" value="DUF1771"/>
    <property type="match status" value="1"/>
</dbReference>
<dbReference type="SMART" id="SM01162">
    <property type="entry name" value="DUF1771"/>
    <property type="match status" value="1"/>
</dbReference>
<sequence length="963" mass="107254">MYRQKTPNSGWAAFDRKWRSKDGRGDDADVNSFPTLSDYIAPSAASSSVAENSRPKPKPFASVLRPSLDFAADSNGNGNKHFTVMENANCGVKSAPENKIKLLSSAHSWADNNLIEDVLASVNNDVDQASALLKTMASPCFPRMDDELPDQLSSEINNTHGLSSANGIEDNSHVNGSQSLPLPMNMSSVPIEPELEELDDDYLNHRKDALKMMRAATKHSQAASNAFLRGDHAAAKELSLRAQEERSAAEKLNKKAAEEIFRLRNSNNSIWKLDMHGLHASEAVEVLEHHLHRIEFQQPGNNAASTGGLAKSEPAMAGSSIEPGPAKVVFVRPRQVVLEVITGIGKHSKGQASLPAAIRGFLIENGYRFDELRPGVFSVLPKFRRRVSFSNYKSIKRKNHKGIEAGEVAKINEAAAGSSVLRRWGARHVAAFFAASPDLWLPPARASFRFWSGLRGPQVSVACPSPVLLLLPRKKVGMHAMASPAVATRHPSPSFFGPDPRRRLLRHRGNSPSKLGFRRLGLQLKVTAIFGWIRGDTTTRELNPSAESYPLTGSASEVDTKPREVSVNVVSSIMDIPSADWDACAVDSVDPDKFNPFLTHAFLSSLEESGSAVKETGWLPLHVVARDENESIVGVVPLYLKSHSRGEFVFDQSWAEAYYSYGLEYYPKLQSCVPFTPVTGQRILVRDTPYKDQVFEALVKALKSLTTKLKASSLHITFPSEGEFSKLKDNGFMQRIGMQYHWRNRNYKSFDEFLMDLKQPKRKNIRQERKKIPAQNLKMKRLRGDEIKSGHWDTFYKFYRNTTDNHWGRPYLTREFFHRLGEKMGDKVMLIVAEHDDKLVAGALNLIGGDTLFGRLWGCLPDAYFPNLHFEACYYQAIEAAIELNLSKVEAGAQGEHKIQRGYLPVTTYSCHYFLNPGFGTAIGDYLAHETAQVKHVIKVLHDSGPYKEDILNDFLLEQGDGV</sequence>